<feature type="transmembrane region" description="Helical" evidence="6">
    <location>
        <begin position="272"/>
        <end position="293"/>
    </location>
</feature>
<evidence type="ECO:0000256" key="3">
    <source>
        <dbReference type="ARBA" id="ARBA00022692"/>
    </source>
</evidence>
<feature type="transmembrane region" description="Helical" evidence="6">
    <location>
        <begin position="61"/>
        <end position="83"/>
    </location>
</feature>
<dbReference type="Proteomes" id="UP001271007">
    <property type="component" value="Unassembled WGS sequence"/>
</dbReference>
<protein>
    <recommendedName>
        <fullName evidence="9">Amino acid transporter</fullName>
    </recommendedName>
</protein>
<comment type="caution">
    <text evidence="7">The sequence shown here is derived from an EMBL/GenBank/DDBJ whole genome shotgun (WGS) entry which is preliminary data.</text>
</comment>
<keyword evidence="2" id="KW-0813">Transport</keyword>
<dbReference type="GO" id="GO:0022857">
    <property type="term" value="F:transmembrane transporter activity"/>
    <property type="evidence" value="ECO:0007669"/>
    <property type="project" value="InterPro"/>
</dbReference>
<accession>A0AAJ0D8A0</accession>
<dbReference type="PANTHER" id="PTHR45649">
    <property type="entry name" value="AMINO-ACID PERMEASE BAT1"/>
    <property type="match status" value="1"/>
</dbReference>
<dbReference type="EMBL" id="JAWDJX010000045">
    <property type="protein sequence ID" value="KAK3048748.1"/>
    <property type="molecule type" value="Genomic_DNA"/>
</dbReference>
<organism evidence="7 8">
    <name type="scientific">Extremus antarcticus</name>
    <dbReference type="NCBI Taxonomy" id="702011"/>
    <lineage>
        <taxon>Eukaryota</taxon>
        <taxon>Fungi</taxon>
        <taxon>Dikarya</taxon>
        <taxon>Ascomycota</taxon>
        <taxon>Pezizomycotina</taxon>
        <taxon>Dothideomycetes</taxon>
        <taxon>Dothideomycetidae</taxon>
        <taxon>Mycosphaerellales</taxon>
        <taxon>Extremaceae</taxon>
        <taxon>Extremus</taxon>
    </lineage>
</organism>
<comment type="subcellular location">
    <subcellularLocation>
        <location evidence="1">Membrane</location>
        <topology evidence="1">Multi-pass membrane protein</topology>
    </subcellularLocation>
</comment>
<dbReference type="InterPro" id="IPR002293">
    <property type="entry name" value="AA/rel_permease1"/>
</dbReference>
<sequence>MRLTRDTSPKMKDALPNPNVNEVPDVDVSEGDVLTKLGTVADRQDMLRMGRKQELRRQFQFWSITGWAVIMACSWEFAVINIVVTLKNGGKAGSIWELIFTVFGMLFVTLIRAGFAEMASMAPTVRICGQLGNINAQQVTALMNLAHPIFVPALWQTSLLPLSILLLVILTNTIIFRKLPVIELVLTILHVLGFIAFVSVLWATADRGSAHDVFTSFDGTGWPSASLAFLTGVTGPVNCFVNADSSVHLGEEIRDAAYVLPRSMVVTAISNYILSLCVVVTLVFCLGDIDAVLGSSIGQPYLAVILNATHSRAVTMVFGVVVLVLVVACSVNGATAASRLLWSFARDGGPPFSAWLAKVRPGWDM</sequence>
<feature type="transmembrane region" description="Helical" evidence="6">
    <location>
        <begin position="95"/>
        <end position="115"/>
    </location>
</feature>
<evidence type="ECO:0000256" key="5">
    <source>
        <dbReference type="ARBA" id="ARBA00023136"/>
    </source>
</evidence>
<feature type="transmembrane region" description="Helical" evidence="6">
    <location>
        <begin position="153"/>
        <end position="175"/>
    </location>
</feature>
<dbReference type="GO" id="GO:0016020">
    <property type="term" value="C:membrane"/>
    <property type="evidence" value="ECO:0007669"/>
    <property type="project" value="UniProtKB-SubCell"/>
</dbReference>
<evidence type="ECO:0000256" key="4">
    <source>
        <dbReference type="ARBA" id="ARBA00022989"/>
    </source>
</evidence>
<keyword evidence="4 6" id="KW-1133">Transmembrane helix</keyword>
<gene>
    <name evidence="7" type="ORF">LTR09_009860</name>
</gene>
<evidence type="ECO:0008006" key="9">
    <source>
        <dbReference type="Google" id="ProtNLM"/>
    </source>
</evidence>
<name>A0AAJ0D8A0_9PEZI</name>
<evidence type="ECO:0000313" key="7">
    <source>
        <dbReference type="EMBL" id="KAK3048748.1"/>
    </source>
</evidence>
<dbReference type="PIRSF" id="PIRSF006060">
    <property type="entry name" value="AA_transporter"/>
    <property type="match status" value="1"/>
</dbReference>
<reference evidence="7" key="1">
    <citation type="submission" date="2023-04" db="EMBL/GenBank/DDBJ databases">
        <title>Black Yeasts Isolated from many extreme environments.</title>
        <authorList>
            <person name="Coleine C."/>
            <person name="Stajich J.E."/>
            <person name="Selbmann L."/>
        </authorList>
    </citation>
    <scope>NUCLEOTIDE SEQUENCE</scope>
    <source>
        <strain evidence="7">CCFEE 5312</strain>
    </source>
</reference>
<dbReference type="AlphaFoldDB" id="A0AAJ0D8A0"/>
<evidence type="ECO:0000256" key="6">
    <source>
        <dbReference type="SAM" id="Phobius"/>
    </source>
</evidence>
<dbReference type="Gene3D" id="1.20.1740.10">
    <property type="entry name" value="Amino acid/polyamine transporter I"/>
    <property type="match status" value="1"/>
</dbReference>
<keyword evidence="3 6" id="KW-0812">Transmembrane</keyword>
<dbReference type="Pfam" id="PF13520">
    <property type="entry name" value="AA_permease_2"/>
    <property type="match status" value="1"/>
</dbReference>
<keyword evidence="8" id="KW-1185">Reference proteome</keyword>
<keyword evidence="5 6" id="KW-0472">Membrane</keyword>
<evidence type="ECO:0000256" key="1">
    <source>
        <dbReference type="ARBA" id="ARBA00004141"/>
    </source>
</evidence>
<feature type="transmembrane region" description="Helical" evidence="6">
    <location>
        <begin position="313"/>
        <end position="337"/>
    </location>
</feature>
<evidence type="ECO:0000256" key="2">
    <source>
        <dbReference type="ARBA" id="ARBA00022448"/>
    </source>
</evidence>
<proteinExistence type="predicted"/>
<evidence type="ECO:0000313" key="8">
    <source>
        <dbReference type="Proteomes" id="UP001271007"/>
    </source>
</evidence>
<feature type="transmembrane region" description="Helical" evidence="6">
    <location>
        <begin position="181"/>
        <end position="203"/>
    </location>
</feature>
<dbReference type="PANTHER" id="PTHR45649:SF14">
    <property type="entry name" value="GABA PERMEASE"/>
    <property type="match status" value="1"/>
</dbReference>